<evidence type="ECO:0000256" key="5">
    <source>
        <dbReference type="ARBA" id="ARBA00022815"/>
    </source>
</evidence>
<dbReference type="InterPro" id="IPR009396">
    <property type="entry name" value="Pigment_DH"/>
</dbReference>
<gene>
    <name evidence="8" type="primary">PDH</name>
</gene>
<evidence type="ECO:0000256" key="7">
    <source>
        <dbReference type="SAM" id="SignalP"/>
    </source>
</evidence>
<feature type="chain" id="PRO_5003982652" evidence="7">
    <location>
        <begin position="21"/>
        <end position="129"/>
    </location>
</feature>
<dbReference type="GO" id="GO:0009416">
    <property type="term" value="P:response to light stimulus"/>
    <property type="evidence" value="ECO:0007669"/>
    <property type="project" value="InterPro"/>
</dbReference>
<evidence type="ECO:0000256" key="3">
    <source>
        <dbReference type="ARBA" id="ARBA00022525"/>
    </source>
</evidence>
<keyword evidence="4" id="KW-0372">Hormone</keyword>
<evidence type="ECO:0000256" key="6">
    <source>
        <dbReference type="ARBA" id="ARBA00022894"/>
    </source>
</evidence>
<keyword evidence="5" id="KW-0027">Amidation</keyword>
<accession>L7PI19</accession>
<dbReference type="GO" id="GO:0045202">
    <property type="term" value="C:synapse"/>
    <property type="evidence" value="ECO:0007669"/>
    <property type="project" value="GOC"/>
</dbReference>
<organism evidence="8">
    <name type="scientific">Talitrus saltator</name>
    <dbReference type="NCBI Taxonomy" id="191375"/>
    <lineage>
        <taxon>Eukaryota</taxon>
        <taxon>Metazoa</taxon>
        <taxon>Ecdysozoa</taxon>
        <taxon>Arthropoda</taxon>
        <taxon>Crustacea</taxon>
        <taxon>Multicrustacea</taxon>
        <taxon>Malacostraca</taxon>
        <taxon>Eumalacostraca</taxon>
        <taxon>Peracarida</taxon>
        <taxon>Amphipoda</taxon>
        <taxon>Senticaudata</taxon>
        <taxon>Talitrida</taxon>
        <taxon>Talitroidea</taxon>
        <taxon>Talitridae</taxon>
        <taxon>Talitrus</taxon>
    </lineage>
</organism>
<dbReference type="Pfam" id="PF06324">
    <property type="entry name" value="Pigment_DH"/>
    <property type="match status" value="1"/>
</dbReference>
<feature type="signal peptide" evidence="7">
    <location>
        <begin position="1"/>
        <end position="20"/>
    </location>
</feature>
<dbReference type="EMBL" id="JQ413344">
    <property type="protein sequence ID" value="AFV96169.1"/>
    <property type="molecule type" value="mRNA"/>
</dbReference>
<reference evidence="8" key="1">
    <citation type="submission" date="2012-01" db="EMBL/GenBank/DDBJ databases">
        <title>Clock gene expression in crustacean Talitrus saltator.</title>
        <authorList>
            <person name="O'Grady J.F."/>
            <person name="Wilcockson D.C."/>
        </authorList>
    </citation>
    <scope>NUCLEOTIDE SEQUENCE</scope>
</reference>
<dbReference type="GO" id="GO:0005179">
    <property type="term" value="F:hormone activity"/>
    <property type="evidence" value="ECO:0007669"/>
    <property type="project" value="UniProtKB-KW"/>
</dbReference>
<evidence type="ECO:0000313" key="8">
    <source>
        <dbReference type="EMBL" id="AFV96169.1"/>
    </source>
</evidence>
<comment type="subcellular location">
    <subcellularLocation>
        <location evidence="1">Secreted</location>
    </subcellularLocation>
</comment>
<dbReference type="GO" id="GO:0005576">
    <property type="term" value="C:extracellular region"/>
    <property type="evidence" value="ECO:0007669"/>
    <property type="project" value="UniProtKB-SubCell"/>
</dbReference>
<sequence length="129" mass="13703">MLSTTVAVWSAVVMLGCVAGGQDLGDLGSAPLTVPQRLAISDWAQSIARLADGGLDGPSGLSRRLELLQQQVELGNLGGWRGSDRLSYGSTRPHDKRNSELINSLLGLPKFLREPLNASKNHARSSNGQ</sequence>
<keyword evidence="6" id="KW-0529">Neurotransmitter</keyword>
<evidence type="ECO:0000256" key="1">
    <source>
        <dbReference type="ARBA" id="ARBA00004613"/>
    </source>
</evidence>
<name>L7PI19_9CRUS</name>
<comment type="similarity">
    <text evidence="2">Belongs to the arthropod PDH family.</text>
</comment>
<dbReference type="GO" id="GO:0007268">
    <property type="term" value="P:chemical synaptic transmission"/>
    <property type="evidence" value="ECO:0007669"/>
    <property type="project" value="UniProtKB-KW"/>
</dbReference>
<dbReference type="AlphaFoldDB" id="L7PI19"/>
<evidence type="ECO:0000256" key="4">
    <source>
        <dbReference type="ARBA" id="ARBA00022702"/>
    </source>
</evidence>
<keyword evidence="7" id="KW-0732">Signal</keyword>
<evidence type="ECO:0000256" key="2">
    <source>
        <dbReference type="ARBA" id="ARBA00010172"/>
    </source>
</evidence>
<keyword evidence="3" id="KW-0964">Secreted</keyword>
<proteinExistence type="evidence at transcript level"/>
<protein>
    <submittedName>
        <fullName evidence="8">Pigment dispersing hormone</fullName>
    </submittedName>
</protein>